<dbReference type="GO" id="GO:0005975">
    <property type="term" value="P:carbohydrate metabolic process"/>
    <property type="evidence" value="ECO:0007669"/>
    <property type="project" value="InterPro"/>
</dbReference>
<dbReference type="STRING" id="1379910.TH63_04590"/>
<dbReference type="Gene3D" id="1.50.10.10">
    <property type="match status" value="1"/>
</dbReference>
<keyword evidence="2" id="KW-0732">Signal</keyword>
<dbReference type="SUPFAM" id="SSF48208">
    <property type="entry name" value="Six-hairpin glycosidases"/>
    <property type="match status" value="1"/>
</dbReference>
<dbReference type="AlphaFoldDB" id="A0A0H4VQ85"/>
<keyword evidence="4" id="KW-1185">Reference proteome</keyword>
<gene>
    <name evidence="3" type="ORF">TH63_04590</name>
</gene>
<dbReference type="Proteomes" id="UP000036458">
    <property type="component" value="Chromosome"/>
</dbReference>
<dbReference type="RefSeq" id="WP_048922584.1">
    <property type="nucleotide sequence ID" value="NZ_CP010777.1"/>
</dbReference>
<dbReference type="InterPro" id="IPR008928">
    <property type="entry name" value="6-hairpin_glycosidase_sf"/>
</dbReference>
<evidence type="ECO:0000313" key="3">
    <source>
        <dbReference type="EMBL" id="AKQ47488.1"/>
    </source>
</evidence>
<evidence type="ECO:0000256" key="2">
    <source>
        <dbReference type="SAM" id="SignalP"/>
    </source>
</evidence>
<dbReference type="GO" id="GO:0016787">
    <property type="term" value="F:hydrolase activity"/>
    <property type="evidence" value="ECO:0007669"/>
    <property type="project" value="UniProtKB-KW"/>
</dbReference>
<dbReference type="PANTHER" id="PTHR33886">
    <property type="entry name" value="UNSATURATED RHAMNOGALACTURONAN HYDROLASE (EUROFUNG)"/>
    <property type="match status" value="1"/>
</dbReference>
<evidence type="ECO:0000313" key="4">
    <source>
        <dbReference type="Proteomes" id="UP000036458"/>
    </source>
</evidence>
<dbReference type="InterPro" id="IPR010905">
    <property type="entry name" value="Glyco_hydro_88"/>
</dbReference>
<accession>A0A0H4VQ85</accession>
<dbReference type="InterPro" id="IPR012341">
    <property type="entry name" value="6hp_glycosidase-like_sf"/>
</dbReference>
<evidence type="ECO:0000256" key="1">
    <source>
        <dbReference type="ARBA" id="ARBA00022801"/>
    </source>
</evidence>
<feature type="signal peptide" evidence="2">
    <location>
        <begin position="1"/>
        <end position="25"/>
    </location>
</feature>
<feature type="chain" id="PRO_5005211054" evidence="2">
    <location>
        <begin position="26"/>
        <end position="410"/>
    </location>
</feature>
<sequence length="410" mass="46796">MKKLTSYTLLLVVLLSVACRSGQTAAETQAVANPSGKPWSVWMADSEMKRSPQGWMIDFRPEPKWDYTQGLFASALERVWKRTGDRKYFTYIKAFADTMITENGTIKTYKKTDYNIDRVNPGKFLIALHKETGQQKYKIALDELRDQMRTHPRTSEGGFWHKKIYPHQMWLDGLYMASPFLAQYGATYNEPAVFDDVAKQIILVDKHTYVKGKNLFYHGWDEKREQPWADKQTGLSPNVWGRAMGWYAMALVDVLDFLPKNHPQRDEVLKITQKMATALTQYQDPATGLWWQVVDQTGREGNYLEASASSMFTYFLIKASKQGYIDQKYRQVAQKGYNGILSNLIKKNADGTISITQVCAVAGLGGTPYRSGTYEYYINEEKRDNDPKAVSPFIMASLEFEETGKASASN</sequence>
<dbReference type="PATRIC" id="fig|1379910.4.peg.997"/>
<dbReference type="InterPro" id="IPR052043">
    <property type="entry name" value="PolySaccharide_Degr_Enz"/>
</dbReference>
<dbReference type="PANTHER" id="PTHR33886:SF8">
    <property type="entry name" value="UNSATURATED RHAMNOGALACTURONAN HYDROLASE (EUROFUNG)"/>
    <property type="match status" value="1"/>
</dbReference>
<keyword evidence="1 3" id="KW-0378">Hydrolase</keyword>
<protein>
    <submittedName>
        <fullName evidence="3">Glycosyl hydrolase family 88</fullName>
    </submittedName>
</protein>
<dbReference type="PROSITE" id="PS51257">
    <property type="entry name" value="PROKAR_LIPOPROTEIN"/>
    <property type="match status" value="1"/>
</dbReference>
<proteinExistence type="predicted"/>
<dbReference type="EMBL" id="CP010777">
    <property type="protein sequence ID" value="AKQ47488.1"/>
    <property type="molecule type" value="Genomic_DNA"/>
</dbReference>
<dbReference type="Pfam" id="PF07470">
    <property type="entry name" value="Glyco_hydro_88"/>
    <property type="match status" value="1"/>
</dbReference>
<name>A0A0H4VQ85_9BACT</name>
<reference evidence="3 4" key="1">
    <citation type="submission" date="2015-01" db="EMBL/GenBank/DDBJ databases">
        <title>Rufibacter sp./DG31D/ whole genome sequencing.</title>
        <authorList>
            <person name="Kim M.K."/>
            <person name="Srinivasan S."/>
            <person name="Lee J.-J."/>
        </authorList>
    </citation>
    <scope>NUCLEOTIDE SEQUENCE [LARGE SCALE GENOMIC DNA]</scope>
    <source>
        <strain evidence="3 4">DG31D</strain>
    </source>
</reference>
<dbReference type="KEGG" id="ruf:TH63_04590"/>
<organism evidence="3 4">
    <name type="scientific">Rufibacter radiotolerans</name>
    <dbReference type="NCBI Taxonomy" id="1379910"/>
    <lineage>
        <taxon>Bacteria</taxon>
        <taxon>Pseudomonadati</taxon>
        <taxon>Bacteroidota</taxon>
        <taxon>Cytophagia</taxon>
        <taxon>Cytophagales</taxon>
        <taxon>Hymenobacteraceae</taxon>
        <taxon>Rufibacter</taxon>
    </lineage>
</organism>